<evidence type="ECO:0000259" key="2">
    <source>
        <dbReference type="PROSITE" id="PS51898"/>
    </source>
</evidence>
<evidence type="ECO:0000313" key="4">
    <source>
        <dbReference type="Proteomes" id="UP001519332"/>
    </source>
</evidence>
<sequence>MKQRRVMGIAGPLALYANGFQAELECQGYAPDSVRWRLRQLRALSRWLHENRLTAADLNAECVTGLVSARRANGLVTLVSAANFALVVDYLREIGAVPPDESARTDPVECLLEQYRGYLVSERGLASGSVSVNLRVAERFCRDVQSRHHRLEDLSAGEVTAYAEAVCARSSVGWSKKTMTALASLLRFLHVTGVIGDALGTTLPKVAGHRRSLARELTDADVGRLLAGCDRQRLVGLRDHAIVIVLWRLGLRAGEVAALTVDEVDWHRGEVTVCGKGNRYEVLPLPADVGAAVVAYLRDDRRRVPPRCRALFTSVRAPEGTMTAGGVCDVVTRLAGRAGMPATGPHLLRHGAAAHLLRHGSSWTDVAQVLRHRNVGVTACYATVDPTTATELARPWPGAR</sequence>
<dbReference type="PROSITE" id="PS51898">
    <property type="entry name" value="TYR_RECOMBINASE"/>
    <property type="match status" value="1"/>
</dbReference>
<dbReference type="RefSeq" id="WP_209642010.1">
    <property type="nucleotide sequence ID" value="NZ_JAGINW010000001.1"/>
</dbReference>
<dbReference type="InterPro" id="IPR002104">
    <property type="entry name" value="Integrase_catalytic"/>
</dbReference>
<dbReference type="InterPro" id="IPR011010">
    <property type="entry name" value="DNA_brk_join_enz"/>
</dbReference>
<dbReference type="SUPFAM" id="SSF56349">
    <property type="entry name" value="DNA breaking-rejoining enzymes"/>
    <property type="match status" value="1"/>
</dbReference>
<dbReference type="InterPro" id="IPR013762">
    <property type="entry name" value="Integrase-like_cat_sf"/>
</dbReference>
<dbReference type="Gene3D" id="1.10.443.10">
    <property type="entry name" value="Intergrase catalytic core"/>
    <property type="match status" value="1"/>
</dbReference>
<evidence type="ECO:0000313" key="3">
    <source>
        <dbReference type="EMBL" id="MBP2324721.1"/>
    </source>
</evidence>
<comment type="caution">
    <text evidence="3">The sequence shown here is derived from an EMBL/GenBank/DDBJ whole genome shotgun (WGS) entry which is preliminary data.</text>
</comment>
<keyword evidence="1" id="KW-0233">DNA recombination</keyword>
<evidence type="ECO:0000256" key="1">
    <source>
        <dbReference type="ARBA" id="ARBA00023172"/>
    </source>
</evidence>
<proteinExistence type="predicted"/>
<feature type="domain" description="Tyr recombinase" evidence="2">
    <location>
        <begin position="212"/>
        <end position="394"/>
    </location>
</feature>
<protein>
    <submittedName>
        <fullName evidence="3">Site-specific recombinase XerD</fullName>
    </submittedName>
</protein>
<dbReference type="InterPro" id="IPR050090">
    <property type="entry name" value="Tyrosine_recombinase_XerCD"/>
</dbReference>
<dbReference type="PANTHER" id="PTHR30349">
    <property type="entry name" value="PHAGE INTEGRASE-RELATED"/>
    <property type="match status" value="1"/>
</dbReference>
<dbReference type="PANTHER" id="PTHR30349:SF90">
    <property type="entry name" value="TYROSINE RECOMBINASE XERD"/>
    <property type="match status" value="1"/>
</dbReference>
<keyword evidence="4" id="KW-1185">Reference proteome</keyword>
<dbReference type="Pfam" id="PF00589">
    <property type="entry name" value="Phage_integrase"/>
    <property type="match status" value="1"/>
</dbReference>
<dbReference type="EMBL" id="JAGINW010000001">
    <property type="protein sequence ID" value="MBP2324721.1"/>
    <property type="molecule type" value="Genomic_DNA"/>
</dbReference>
<dbReference type="Proteomes" id="UP001519332">
    <property type="component" value="Unassembled WGS sequence"/>
</dbReference>
<accession>A0ABS4TJX9</accession>
<name>A0ABS4TJX9_9PSEU</name>
<gene>
    <name evidence="3" type="ORF">JOF56_005106</name>
</gene>
<organism evidence="3 4">
    <name type="scientific">Kibdelosporangium banguiense</name>
    <dbReference type="NCBI Taxonomy" id="1365924"/>
    <lineage>
        <taxon>Bacteria</taxon>
        <taxon>Bacillati</taxon>
        <taxon>Actinomycetota</taxon>
        <taxon>Actinomycetes</taxon>
        <taxon>Pseudonocardiales</taxon>
        <taxon>Pseudonocardiaceae</taxon>
        <taxon>Kibdelosporangium</taxon>
    </lineage>
</organism>
<reference evidence="3 4" key="1">
    <citation type="submission" date="2021-03" db="EMBL/GenBank/DDBJ databases">
        <title>Sequencing the genomes of 1000 actinobacteria strains.</title>
        <authorList>
            <person name="Klenk H.-P."/>
        </authorList>
    </citation>
    <scope>NUCLEOTIDE SEQUENCE [LARGE SCALE GENOMIC DNA]</scope>
    <source>
        <strain evidence="3 4">DSM 46670</strain>
    </source>
</reference>